<reference evidence="4" key="1">
    <citation type="submission" date="2020-10" db="EMBL/GenBank/DDBJ databases">
        <title>Taxonomic study of unclassified bacteria belonging to the class Ktedonobacteria.</title>
        <authorList>
            <person name="Yabe S."/>
            <person name="Wang C.M."/>
            <person name="Zheng Y."/>
            <person name="Sakai Y."/>
            <person name="Cavaletti L."/>
            <person name="Monciardini P."/>
            <person name="Donadio S."/>
        </authorList>
    </citation>
    <scope>NUCLEOTIDE SEQUENCE</scope>
    <source>
        <strain evidence="4">SOSP1-1</strain>
    </source>
</reference>
<dbReference type="EMBL" id="BNJF01000011">
    <property type="protein sequence ID" value="GHO51327.1"/>
    <property type="molecule type" value="Genomic_DNA"/>
</dbReference>
<dbReference type="Pfam" id="PF08281">
    <property type="entry name" value="Sigma70_r4_2"/>
    <property type="match status" value="1"/>
</dbReference>
<dbReference type="CDD" id="cd06171">
    <property type="entry name" value="Sigma70_r4"/>
    <property type="match status" value="1"/>
</dbReference>
<dbReference type="InterPro" id="IPR032710">
    <property type="entry name" value="NTF2-like_dom_sf"/>
</dbReference>
<dbReference type="SUPFAM" id="SSF88946">
    <property type="entry name" value="Sigma2 domain of RNA polymerase sigma factors"/>
    <property type="match status" value="1"/>
</dbReference>
<dbReference type="InterPro" id="IPR036388">
    <property type="entry name" value="WH-like_DNA-bd_sf"/>
</dbReference>
<evidence type="ECO:0000256" key="1">
    <source>
        <dbReference type="ARBA" id="ARBA00011344"/>
    </source>
</evidence>
<dbReference type="InterPro" id="IPR013325">
    <property type="entry name" value="RNA_pol_sigma_r2"/>
</dbReference>
<proteinExistence type="predicted"/>
<keyword evidence="5" id="KW-1185">Reference proteome</keyword>
<name>A0A8J3MWD5_9CHLR</name>
<dbReference type="InterPro" id="IPR013249">
    <property type="entry name" value="RNA_pol_sigma70_r4_t2"/>
</dbReference>
<protein>
    <recommendedName>
        <fullName evidence="6">RNA polymerase sigma-70 factor</fullName>
    </recommendedName>
</protein>
<accession>A0A8J3MWD5</accession>
<dbReference type="PANTHER" id="PTHR30173:SF36">
    <property type="entry name" value="ECF RNA POLYMERASE SIGMA FACTOR SIGJ"/>
    <property type="match status" value="1"/>
</dbReference>
<evidence type="ECO:0008006" key="6">
    <source>
        <dbReference type="Google" id="ProtNLM"/>
    </source>
</evidence>
<evidence type="ECO:0000259" key="3">
    <source>
        <dbReference type="Pfam" id="PF08281"/>
    </source>
</evidence>
<dbReference type="Gene3D" id="1.10.10.10">
    <property type="entry name" value="Winged helix-like DNA-binding domain superfamily/Winged helix DNA-binding domain"/>
    <property type="match status" value="1"/>
</dbReference>
<dbReference type="SUPFAM" id="SSF88659">
    <property type="entry name" value="Sigma3 and sigma4 domains of RNA polymerase sigma factors"/>
    <property type="match status" value="1"/>
</dbReference>
<dbReference type="NCBIfam" id="NF007214">
    <property type="entry name" value="PRK09636.1"/>
    <property type="match status" value="1"/>
</dbReference>
<organism evidence="4 5">
    <name type="scientific">Ktedonospora formicarum</name>
    <dbReference type="NCBI Taxonomy" id="2778364"/>
    <lineage>
        <taxon>Bacteria</taxon>
        <taxon>Bacillati</taxon>
        <taxon>Chloroflexota</taxon>
        <taxon>Ktedonobacteria</taxon>
        <taxon>Ktedonobacterales</taxon>
        <taxon>Ktedonobacteraceae</taxon>
        <taxon>Ktedonospora</taxon>
    </lineage>
</organism>
<dbReference type="InterPro" id="IPR014303">
    <property type="entry name" value="RNA_pol_sigma-70_ECF"/>
</dbReference>
<dbReference type="InterPro" id="IPR013324">
    <property type="entry name" value="RNA_pol_sigma_r3/r4-like"/>
</dbReference>
<dbReference type="Gene3D" id="1.10.1740.10">
    <property type="match status" value="1"/>
</dbReference>
<evidence type="ECO:0000313" key="5">
    <source>
        <dbReference type="Proteomes" id="UP000612362"/>
    </source>
</evidence>
<dbReference type="PANTHER" id="PTHR30173">
    <property type="entry name" value="SIGMA 19 FACTOR"/>
    <property type="match status" value="1"/>
</dbReference>
<dbReference type="InterPro" id="IPR052704">
    <property type="entry name" value="ECF_Sigma-70_Domain"/>
</dbReference>
<dbReference type="NCBIfam" id="TIGR02957">
    <property type="entry name" value="SigX4"/>
    <property type="match status" value="1"/>
</dbReference>
<feature type="domain" description="RNA polymerase sigma factor 70 region 4 type 2" evidence="3">
    <location>
        <begin position="113"/>
        <end position="165"/>
    </location>
</feature>
<dbReference type="AlphaFoldDB" id="A0A8J3MWD5"/>
<dbReference type="Pfam" id="PF04542">
    <property type="entry name" value="Sigma70_r2"/>
    <property type="match status" value="1"/>
</dbReference>
<evidence type="ECO:0000313" key="4">
    <source>
        <dbReference type="EMBL" id="GHO51327.1"/>
    </source>
</evidence>
<comment type="subunit">
    <text evidence="1">Interacts transiently with the RNA polymerase catalytic core formed by RpoA, RpoB, RpoC and RpoZ (2 alpha, 1 beta, 1 beta' and 1 omega subunit) to form the RNA polymerase holoenzyme that can initiate transcription.</text>
</comment>
<dbReference type="RefSeq" id="WP_220200247.1">
    <property type="nucleotide sequence ID" value="NZ_BNJF01000011.1"/>
</dbReference>
<sequence length="346" mass="40006">MPIDETHMSQQECFQSYRPLLFSIAYRMLGSVMDAEDCVQEVFLQWHDTLASGSGKTIENPKAFLCTLVTRRCIDHLRSAQVRRESYVGLWLPEPLIATDPSEFSELAESLSMAFLLVLERLSPIERAVFLLRQVFDYDYAEIASFVGKSEENCRQVMHRARQHLPLHRTLSQVSQTYQQQIFTQFLQACRDGDMDGLLRVLSDEVVLHTDSGGKVGTALHPIYGPERVTRYLLGIQRKFLSLTDVKSQPTWINGQPGLIGYLPEDVDAQDWLSTLAEKWSVRSKEEKEKEVFRMQMEHFQHFIEKGKPAFVLVLTLAEKQVREIDIIVNPEKLRHLPRRYFEGEQ</sequence>
<dbReference type="InterPro" id="IPR007627">
    <property type="entry name" value="RNA_pol_sigma70_r2"/>
</dbReference>
<dbReference type="GO" id="GO:0003677">
    <property type="term" value="F:DNA binding"/>
    <property type="evidence" value="ECO:0007669"/>
    <property type="project" value="InterPro"/>
</dbReference>
<dbReference type="GO" id="GO:0006352">
    <property type="term" value="P:DNA-templated transcription initiation"/>
    <property type="evidence" value="ECO:0007669"/>
    <property type="project" value="InterPro"/>
</dbReference>
<gene>
    <name evidence="4" type="ORF">KSX_94900</name>
</gene>
<dbReference type="NCBIfam" id="TIGR02937">
    <property type="entry name" value="sigma70-ECF"/>
    <property type="match status" value="1"/>
</dbReference>
<dbReference type="Proteomes" id="UP000612362">
    <property type="component" value="Unassembled WGS sequence"/>
</dbReference>
<dbReference type="SUPFAM" id="SSF54427">
    <property type="entry name" value="NTF2-like"/>
    <property type="match status" value="1"/>
</dbReference>
<dbReference type="Gene3D" id="3.10.450.50">
    <property type="match status" value="1"/>
</dbReference>
<comment type="caution">
    <text evidence="4">The sequence shown here is derived from an EMBL/GenBank/DDBJ whole genome shotgun (WGS) entry which is preliminary data.</text>
</comment>
<dbReference type="InterPro" id="IPR014284">
    <property type="entry name" value="RNA_pol_sigma-70_dom"/>
</dbReference>
<dbReference type="GO" id="GO:0016987">
    <property type="term" value="F:sigma factor activity"/>
    <property type="evidence" value="ECO:0007669"/>
    <property type="project" value="InterPro"/>
</dbReference>
<feature type="domain" description="RNA polymerase sigma-70 region 2" evidence="2">
    <location>
        <begin position="14"/>
        <end position="81"/>
    </location>
</feature>
<evidence type="ECO:0000259" key="2">
    <source>
        <dbReference type="Pfam" id="PF04542"/>
    </source>
</evidence>